<gene>
    <name evidence="5" type="ORF">UCRPC4_g04816</name>
</gene>
<feature type="region of interest" description="Disordered" evidence="3">
    <location>
        <begin position="469"/>
        <end position="611"/>
    </location>
</feature>
<dbReference type="PANTHER" id="PTHR47435">
    <property type="entry name" value="KELCH REPEAT PROTEIN (AFU_ORTHOLOGUE AFUA_5G12780)"/>
    <property type="match status" value="1"/>
</dbReference>
<protein>
    <submittedName>
        <fullName evidence="5">Putative galactose oxidase kelch beta-propeller</fullName>
    </submittedName>
</protein>
<keyword evidence="2" id="KW-0408">Iron</keyword>
<feature type="compositionally biased region" description="Basic and acidic residues" evidence="3">
    <location>
        <begin position="637"/>
        <end position="648"/>
    </location>
</feature>
<evidence type="ECO:0000256" key="3">
    <source>
        <dbReference type="SAM" id="MobiDB-lite"/>
    </source>
</evidence>
<keyword evidence="4" id="KW-1133">Transmembrane helix</keyword>
<evidence type="ECO:0000256" key="1">
    <source>
        <dbReference type="ARBA" id="ARBA00022737"/>
    </source>
</evidence>
<keyword evidence="4" id="KW-0812">Transmembrane</keyword>
<evidence type="ECO:0000313" key="6">
    <source>
        <dbReference type="Proteomes" id="UP000053317"/>
    </source>
</evidence>
<dbReference type="PANTHER" id="PTHR47435:SF4">
    <property type="entry name" value="KELCH REPEAT PROTEIN (AFU_ORTHOLOGUE AFUA_5G12780)"/>
    <property type="match status" value="1"/>
</dbReference>
<dbReference type="GO" id="GO:0019760">
    <property type="term" value="P:glucosinolate metabolic process"/>
    <property type="evidence" value="ECO:0007669"/>
    <property type="project" value="UniProtKB-ARBA"/>
</dbReference>
<keyword evidence="4" id="KW-0472">Membrane</keyword>
<organism evidence="5 6">
    <name type="scientific">Phaeomoniella chlamydospora</name>
    <name type="common">Phaeoacremonium chlamydosporum</name>
    <dbReference type="NCBI Taxonomy" id="158046"/>
    <lineage>
        <taxon>Eukaryota</taxon>
        <taxon>Fungi</taxon>
        <taxon>Dikarya</taxon>
        <taxon>Ascomycota</taxon>
        <taxon>Pezizomycotina</taxon>
        <taxon>Eurotiomycetes</taxon>
        <taxon>Chaetothyriomycetidae</taxon>
        <taxon>Phaeomoniellales</taxon>
        <taxon>Phaeomoniellaceae</taxon>
        <taxon>Phaeomoniella</taxon>
    </lineage>
</organism>
<dbReference type="AlphaFoldDB" id="A0A0G2E809"/>
<feature type="compositionally biased region" description="Low complexity" evidence="3">
    <location>
        <begin position="473"/>
        <end position="492"/>
    </location>
</feature>
<comment type="caution">
    <text evidence="5">The sequence shown here is derived from an EMBL/GenBank/DDBJ whole genome shotgun (WGS) entry which is preliminary data.</text>
</comment>
<feature type="compositionally biased region" description="Basic and acidic residues" evidence="3">
    <location>
        <begin position="686"/>
        <end position="702"/>
    </location>
</feature>
<dbReference type="OrthoDB" id="10251809at2759"/>
<evidence type="ECO:0000256" key="2">
    <source>
        <dbReference type="ARBA" id="ARBA00023004"/>
    </source>
</evidence>
<reference evidence="5 6" key="1">
    <citation type="submission" date="2015-05" db="EMBL/GenBank/DDBJ databases">
        <title>Distinctive expansion of gene families associated with plant cell wall degradation and secondary metabolism in the genomes of grapevine trunk pathogens.</title>
        <authorList>
            <person name="Lawrence D.P."/>
            <person name="Travadon R."/>
            <person name="Rolshausen P.E."/>
            <person name="Baumgartner K."/>
        </authorList>
    </citation>
    <scope>NUCLEOTIDE SEQUENCE [LARGE SCALE GENOMIC DNA]</scope>
    <source>
        <strain evidence="5">UCRPC4</strain>
    </source>
</reference>
<accession>A0A0G2E809</accession>
<keyword evidence="1" id="KW-0677">Repeat</keyword>
<dbReference type="InterPro" id="IPR011043">
    <property type="entry name" value="Gal_Oxase/kelch_b-propeller"/>
</dbReference>
<dbReference type="SUPFAM" id="SSF50965">
    <property type="entry name" value="Galactose oxidase, central domain"/>
    <property type="match status" value="1"/>
</dbReference>
<dbReference type="Gene3D" id="2.120.10.80">
    <property type="entry name" value="Kelch-type beta propeller"/>
    <property type="match status" value="1"/>
</dbReference>
<dbReference type="Pfam" id="PF24681">
    <property type="entry name" value="Kelch_KLHDC2_KLHL20_DRC7"/>
    <property type="match status" value="1"/>
</dbReference>
<dbReference type="Proteomes" id="UP000053317">
    <property type="component" value="Unassembled WGS sequence"/>
</dbReference>
<evidence type="ECO:0000313" key="5">
    <source>
        <dbReference type="EMBL" id="KKY18754.1"/>
    </source>
</evidence>
<dbReference type="InterPro" id="IPR015915">
    <property type="entry name" value="Kelch-typ_b-propeller"/>
</dbReference>
<proteinExistence type="predicted"/>
<reference evidence="5 6" key="2">
    <citation type="submission" date="2015-05" db="EMBL/GenBank/DDBJ databases">
        <authorList>
            <person name="Morales-Cruz A."/>
            <person name="Amrine K.C."/>
            <person name="Cantu D."/>
        </authorList>
    </citation>
    <scope>NUCLEOTIDE SEQUENCE [LARGE SCALE GENOMIC DNA]</scope>
    <source>
        <strain evidence="5">UCRPC4</strain>
    </source>
</reference>
<sequence length="716" mass="77157">MNTGILYNNLELLNGPMPELFANLSKNSTVPDVAGGVLWADEVNKALYLYGGEFTDVAVAQPFALWTYDTVLNQWNKSAVPTDIERVAYGSGVAVNDLGLGYHYGGYINNKTSPNYAGPSTATSSLVIYDMTANSFTNNTGPDDIGRAEGAMVFVPISRQGALVYFGGVEFPYGVGTEVAASMSTIFIYEIAEGKWYTQKATGEVPDSRRRFCAGATWAQDHSSYNIYLYGGAGFGANTTGFDDVYILTMPGFVWTKWWPRENGTGSPHNTLTCNVINSAQMLIIGGTFPSSDDCDAPDVQGTHNLNLGKVNDSNAMWAPFQPGLREYLVPSEIVNVVGGEPSGRATLTAPSTGWGNRDLSVYFTQQASAANRTPTRPLPLPTGLPDDSHSVPIGTIIGAAVGGGIGILLVIVGLVLFCISHRQRRIAPTNQQQEVQQMPSAIAELPERASTYNGSDMRVAYSPVPQKSGVELSSTMGSTGPSSPPSLHGSPPVAPAPLFASPPYEEVQGQIHGHQHPAHAPSRTDYYPPPQSYSYPHQSHHSHYALAPHNHSSSMSNAPADLYADTGNRPYAAHEAARDQKPPSAFSHSPDVIPSPHSHISSESMGSGASQRYGIAELRAPRARHGKQGSTQQQEHFQDVADRRPELGGRPFGYELPTIRSPDRPREMGVSSRTQLRHPPAPGHESLRDAARYGESHHSRDEEEDFKGHAGHRGP</sequence>
<keyword evidence="6" id="KW-1185">Reference proteome</keyword>
<name>A0A0G2E809_PHACM</name>
<evidence type="ECO:0000256" key="4">
    <source>
        <dbReference type="SAM" id="Phobius"/>
    </source>
</evidence>
<feature type="region of interest" description="Disordered" evidence="3">
    <location>
        <begin position="623"/>
        <end position="716"/>
    </location>
</feature>
<dbReference type="EMBL" id="LCWF01000117">
    <property type="protein sequence ID" value="KKY18754.1"/>
    <property type="molecule type" value="Genomic_DNA"/>
</dbReference>
<feature type="compositionally biased region" description="Low complexity" evidence="3">
    <location>
        <begin position="588"/>
        <end position="611"/>
    </location>
</feature>
<feature type="transmembrane region" description="Helical" evidence="4">
    <location>
        <begin position="397"/>
        <end position="420"/>
    </location>
</feature>